<evidence type="ECO:0000256" key="4">
    <source>
        <dbReference type="ARBA" id="ARBA00022989"/>
    </source>
</evidence>
<dbReference type="AlphaFoldDB" id="A0A1M5IRJ1"/>
<dbReference type="OrthoDB" id="9814461at2"/>
<protein>
    <submittedName>
        <fullName evidence="7">Amino acid/amide ABC transporter membrane protein 2, HAAT family</fullName>
    </submittedName>
</protein>
<evidence type="ECO:0000256" key="1">
    <source>
        <dbReference type="ARBA" id="ARBA00004651"/>
    </source>
</evidence>
<dbReference type="Pfam" id="PF02653">
    <property type="entry name" value="BPD_transp_2"/>
    <property type="match status" value="1"/>
</dbReference>
<organism evidence="7 8">
    <name type="scientific">Geodermatophilus nigrescens</name>
    <dbReference type="NCBI Taxonomy" id="1070870"/>
    <lineage>
        <taxon>Bacteria</taxon>
        <taxon>Bacillati</taxon>
        <taxon>Actinomycetota</taxon>
        <taxon>Actinomycetes</taxon>
        <taxon>Geodermatophilales</taxon>
        <taxon>Geodermatophilaceae</taxon>
        <taxon>Geodermatophilus</taxon>
    </lineage>
</organism>
<dbReference type="GO" id="GO:0005886">
    <property type="term" value="C:plasma membrane"/>
    <property type="evidence" value="ECO:0007669"/>
    <property type="project" value="UniProtKB-SubCell"/>
</dbReference>
<feature type="transmembrane region" description="Helical" evidence="6">
    <location>
        <begin position="261"/>
        <end position="288"/>
    </location>
</feature>
<feature type="transmembrane region" description="Helical" evidence="6">
    <location>
        <begin position="25"/>
        <end position="43"/>
    </location>
</feature>
<evidence type="ECO:0000313" key="8">
    <source>
        <dbReference type="Proteomes" id="UP000184471"/>
    </source>
</evidence>
<keyword evidence="3 6" id="KW-0812">Transmembrane</keyword>
<feature type="transmembrane region" description="Helical" evidence="6">
    <location>
        <begin position="172"/>
        <end position="196"/>
    </location>
</feature>
<feature type="transmembrane region" description="Helical" evidence="6">
    <location>
        <begin position="134"/>
        <end position="152"/>
    </location>
</feature>
<keyword evidence="4 6" id="KW-1133">Transmembrane helix</keyword>
<evidence type="ECO:0000313" key="7">
    <source>
        <dbReference type="EMBL" id="SHG30856.1"/>
    </source>
</evidence>
<dbReference type="Proteomes" id="UP000184471">
    <property type="component" value="Unassembled WGS sequence"/>
</dbReference>
<accession>A0A1M5IRJ1</accession>
<proteinExistence type="predicted"/>
<dbReference type="PANTHER" id="PTHR30482">
    <property type="entry name" value="HIGH-AFFINITY BRANCHED-CHAIN AMINO ACID TRANSPORT SYSTEM PERMEASE"/>
    <property type="match status" value="1"/>
</dbReference>
<reference evidence="7 8" key="1">
    <citation type="submission" date="2016-11" db="EMBL/GenBank/DDBJ databases">
        <authorList>
            <person name="Jaros S."/>
            <person name="Januszkiewicz K."/>
            <person name="Wedrychowicz H."/>
        </authorList>
    </citation>
    <scope>NUCLEOTIDE SEQUENCE [LARGE SCALE GENOMIC DNA]</scope>
    <source>
        <strain evidence="7 8">DSM 45408</strain>
    </source>
</reference>
<feature type="transmembrane region" description="Helical" evidence="6">
    <location>
        <begin position="108"/>
        <end position="127"/>
    </location>
</feature>
<evidence type="ECO:0000256" key="3">
    <source>
        <dbReference type="ARBA" id="ARBA00022692"/>
    </source>
</evidence>
<dbReference type="CDD" id="cd06581">
    <property type="entry name" value="TM_PBP1_LivM_like"/>
    <property type="match status" value="1"/>
</dbReference>
<feature type="transmembrane region" description="Helical" evidence="6">
    <location>
        <begin position="228"/>
        <end position="249"/>
    </location>
</feature>
<comment type="subcellular location">
    <subcellularLocation>
        <location evidence="1">Cell membrane</location>
        <topology evidence="1">Multi-pass membrane protein</topology>
    </subcellularLocation>
</comment>
<name>A0A1M5IRJ1_9ACTN</name>
<evidence type="ECO:0000256" key="6">
    <source>
        <dbReference type="SAM" id="Phobius"/>
    </source>
</evidence>
<feature type="transmembrane region" description="Helical" evidence="6">
    <location>
        <begin position="300"/>
        <end position="321"/>
    </location>
</feature>
<dbReference type="GO" id="GO:0015658">
    <property type="term" value="F:branched-chain amino acid transmembrane transporter activity"/>
    <property type="evidence" value="ECO:0007669"/>
    <property type="project" value="InterPro"/>
</dbReference>
<dbReference type="InterPro" id="IPR043428">
    <property type="entry name" value="LivM-like"/>
</dbReference>
<dbReference type="InterPro" id="IPR001851">
    <property type="entry name" value="ABC_transp_permease"/>
</dbReference>
<dbReference type="PANTHER" id="PTHR30482:SF17">
    <property type="entry name" value="ABC TRANSPORTER ATP-BINDING PROTEIN"/>
    <property type="match status" value="1"/>
</dbReference>
<evidence type="ECO:0000256" key="5">
    <source>
        <dbReference type="ARBA" id="ARBA00023136"/>
    </source>
</evidence>
<keyword evidence="8" id="KW-1185">Reference proteome</keyword>
<dbReference type="STRING" id="1070870.SAMN05444351_2186"/>
<keyword evidence="5 6" id="KW-0472">Membrane</keyword>
<feature type="transmembrane region" description="Helical" evidence="6">
    <location>
        <begin position="55"/>
        <end position="72"/>
    </location>
</feature>
<gene>
    <name evidence="7" type="ORF">SAMN05444351_2186</name>
</gene>
<dbReference type="EMBL" id="FQVX01000002">
    <property type="protein sequence ID" value="SHG30856.1"/>
    <property type="molecule type" value="Genomic_DNA"/>
</dbReference>
<keyword evidence="2" id="KW-1003">Cell membrane</keyword>
<evidence type="ECO:0000256" key="2">
    <source>
        <dbReference type="ARBA" id="ARBA00022475"/>
    </source>
</evidence>
<dbReference type="RefSeq" id="WP_073420153.1">
    <property type="nucleotide sequence ID" value="NZ_FQVX01000002.1"/>
</dbReference>
<sequence>MTQLDAPRTAAGTGSVPRVRRGGRAAWAGGAGLVAVVAVLGYLPYLVSRGTQVDLVGLFALVVLGTMWNLLAGYGGMVSIGQQAYIGIGGYGLVYLAETVGVDPFLSVPVAALVCALVAWPTSYLAFRLSGGYFAIGTWVIAEVVRLLVTQVDAVGAGSGASLTAFSGIEPLYRIAFVYWMSLGIAVVVVVGVYLLMRSRLGLALTAIRDDPTAASSAGVRVTRAKRLVYVVAAAGCGLAGAMIVANTLRVQPGSIFSVDYAAIMVFVVVIGGIGTIEGPVLGALVFYLLQDSLADLGNWYLVVVGGVAIAVTLLAPRGLWGLTRGRVELFPTGYRVAVRR</sequence>